<comment type="caution">
    <text evidence="2">The sequence shown here is derived from an EMBL/GenBank/DDBJ whole genome shotgun (WGS) entry which is preliminary data.</text>
</comment>
<feature type="region of interest" description="Disordered" evidence="1">
    <location>
        <begin position="91"/>
        <end position="116"/>
    </location>
</feature>
<evidence type="ECO:0000313" key="3">
    <source>
        <dbReference type="Proteomes" id="UP001345219"/>
    </source>
</evidence>
<gene>
    <name evidence="2" type="ORF">SAY87_004146</name>
</gene>
<accession>A0AAN7PLL1</accession>
<dbReference type="EMBL" id="JAXIOK010000017">
    <property type="protein sequence ID" value="KAK4750664.1"/>
    <property type="molecule type" value="Genomic_DNA"/>
</dbReference>
<name>A0AAN7PLL1_9MYRT</name>
<proteinExistence type="predicted"/>
<reference evidence="2 3" key="1">
    <citation type="journal article" date="2023" name="Hortic Res">
        <title>Pangenome of water caltrop reveals structural variations and asymmetric subgenome divergence after allopolyploidization.</title>
        <authorList>
            <person name="Zhang X."/>
            <person name="Chen Y."/>
            <person name="Wang L."/>
            <person name="Yuan Y."/>
            <person name="Fang M."/>
            <person name="Shi L."/>
            <person name="Lu R."/>
            <person name="Comes H.P."/>
            <person name="Ma Y."/>
            <person name="Chen Y."/>
            <person name="Huang G."/>
            <person name="Zhou Y."/>
            <person name="Zheng Z."/>
            <person name="Qiu Y."/>
        </authorList>
    </citation>
    <scope>NUCLEOTIDE SEQUENCE [LARGE SCALE GENOMIC DNA]</scope>
    <source>
        <tissue evidence="2">Roots</tissue>
    </source>
</reference>
<dbReference type="AlphaFoldDB" id="A0AAN7PLL1"/>
<evidence type="ECO:0000313" key="2">
    <source>
        <dbReference type="EMBL" id="KAK4750664.1"/>
    </source>
</evidence>
<protein>
    <submittedName>
        <fullName evidence="2">Uncharacterized protein</fullName>
    </submittedName>
</protein>
<sequence>MTPDRELLMEKTKEETAMAKATSTPTINLLGRAIIWQVDSPPIPVPLFDFGSQNPRNQTYRSFRFRPAFSYSSFRSHLAVEAKTTQRFLPQSLPAAAPETTATSVKPPVPSEFESS</sequence>
<dbReference type="Proteomes" id="UP001345219">
    <property type="component" value="Chromosome 4"/>
</dbReference>
<organism evidence="2 3">
    <name type="scientific">Trapa incisa</name>
    <dbReference type="NCBI Taxonomy" id="236973"/>
    <lineage>
        <taxon>Eukaryota</taxon>
        <taxon>Viridiplantae</taxon>
        <taxon>Streptophyta</taxon>
        <taxon>Embryophyta</taxon>
        <taxon>Tracheophyta</taxon>
        <taxon>Spermatophyta</taxon>
        <taxon>Magnoliopsida</taxon>
        <taxon>eudicotyledons</taxon>
        <taxon>Gunneridae</taxon>
        <taxon>Pentapetalae</taxon>
        <taxon>rosids</taxon>
        <taxon>malvids</taxon>
        <taxon>Myrtales</taxon>
        <taxon>Lythraceae</taxon>
        <taxon>Trapa</taxon>
    </lineage>
</organism>
<evidence type="ECO:0000256" key="1">
    <source>
        <dbReference type="SAM" id="MobiDB-lite"/>
    </source>
</evidence>
<keyword evidence="3" id="KW-1185">Reference proteome</keyword>